<accession>A0A117PJS4</accession>
<proteinExistence type="predicted"/>
<evidence type="ECO:0000313" key="2">
    <source>
        <dbReference type="EMBL" id="KUM80962.1"/>
    </source>
</evidence>
<feature type="compositionally biased region" description="Gly residues" evidence="1">
    <location>
        <begin position="49"/>
        <end position="61"/>
    </location>
</feature>
<name>A0A117PJS4_9ACTN</name>
<feature type="compositionally biased region" description="Basic and acidic residues" evidence="1">
    <location>
        <begin position="9"/>
        <end position="29"/>
    </location>
</feature>
<keyword evidence="3" id="KW-1185">Reference proteome</keyword>
<feature type="region of interest" description="Disordered" evidence="1">
    <location>
        <begin position="1"/>
        <end position="93"/>
    </location>
</feature>
<dbReference type="EMBL" id="LMWJ01000002">
    <property type="protein sequence ID" value="KUM80962.1"/>
    <property type="molecule type" value="Genomic_DNA"/>
</dbReference>
<gene>
    <name evidence="2" type="ORF">AQI70_02885</name>
</gene>
<dbReference type="AlphaFoldDB" id="A0A117PJS4"/>
<evidence type="ECO:0000256" key="1">
    <source>
        <dbReference type="SAM" id="MobiDB-lite"/>
    </source>
</evidence>
<dbReference type="Proteomes" id="UP000054024">
    <property type="component" value="Unassembled WGS sequence"/>
</dbReference>
<comment type="caution">
    <text evidence="2">The sequence shown here is derived from an EMBL/GenBank/DDBJ whole genome shotgun (WGS) entry which is preliminary data.</text>
</comment>
<protein>
    <submittedName>
        <fullName evidence="2">Uncharacterized protein</fullName>
    </submittedName>
</protein>
<organism evidence="2 3">
    <name type="scientific">Streptomyces curacoi</name>
    <dbReference type="NCBI Taxonomy" id="146536"/>
    <lineage>
        <taxon>Bacteria</taxon>
        <taxon>Bacillati</taxon>
        <taxon>Actinomycetota</taxon>
        <taxon>Actinomycetes</taxon>
        <taxon>Kitasatosporales</taxon>
        <taxon>Streptomycetaceae</taxon>
        <taxon>Streptomyces</taxon>
    </lineage>
</organism>
<evidence type="ECO:0000313" key="3">
    <source>
        <dbReference type="Proteomes" id="UP000054024"/>
    </source>
</evidence>
<sequence>MGRAAHPYDLLDREGEGERRRLRQDRAAEGEFGGGPVGRRAAVDPYDALGGGEIGGQGAQQGGLPRAVGADESEDLTGAHGDGHAVQDGAGAEADAEVVRLGEDVSGGDGPWRRCWRGAEPVCVVLERVEGEGVWRRIVEEVTEAHEERMRTLMSRPAHPGLARQRAALERGYAEAVSSLPYEVRHTSTWPIPGGASAWDDLAARAMFECPRD</sequence>
<reference evidence="2 3" key="1">
    <citation type="submission" date="2015-10" db="EMBL/GenBank/DDBJ databases">
        <title>Draft genome sequence of Streptomyces curacoi DSM 40107, type strain for the species Streptomyces curacoi.</title>
        <authorList>
            <person name="Ruckert C."/>
            <person name="Winkler A."/>
            <person name="Kalinowski J."/>
            <person name="Kampfer P."/>
            <person name="Glaeser S."/>
        </authorList>
    </citation>
    <scope>NUCLEOTIDE SEQUENCE [LARGE SCALE GENOMIC DNA]</scope>
    <source>
        <strain evidence="2 3">DSM 40107</strain>
    </source>
</reference>